<feature type="domain" description="HTH araC/xylS-type" evidence="9">
    <location>
        <begin position="308"/>
        <end position="405"/>
    </location>
</feature>
<keyword evidence="3 8" id="KW-0597">Phosphoprotein</keyword>
<evidence type="ECO:0000256" key="4">
    <source>
        <dbReference type="ARBA" id="ARBA00023012"/>
    </source>
</evidence>
<evidence type="ECO:0000256" key="5">
    <source>
        <dbReference type="ARBA" id="ARBA00023015"/>
    </source>
</evidence>
<dbReference type="GO" id="GO:0000160">
    <property type="term" value="P:phosphorelay signal transduction system"/>
    <property type="evidence" value="ECO:0007669"/>
    <property type="project" value="UniProtKB-KW"/>
</dbReference>
<dbReference type="CDD" id="cd17536">
    <property type="entry name" value="REC_YesN-like"/>
    <property type="match status" value="1"/>
</dbReference>
<dbReference type="InterPro" id="IPR020449">
    <property type="entry name" value="Tscrpt_reg_AraC-type_HTH"/>
</dbReference>
<dbReference type="Pfam" id="PF00072">
    <property type="entry name" value="Response_reg"/>
    <property type="match status" value="1"/>
</dbReference>
<proteinExistence type="predicted"/>
<dbReference type="InterPro" id="IPR018060">
    <property type="entry name" value="HTH_AraC"/>
</dbReference>
<dbReference type="Gene3D" id="1.10.10.60">
    <property type="entry name" value="Homeodomain-like"/>
    <property type="match status" value="2"/>
</dbReference>
<evidence type="ECO:0000256" key="8">
    <source>
        <dbReference type="PROSITE-ProRule" id="PRU00169"/>
    </source>
</evidence>
<evidence type="ECO:0000256" key="3">
    <source>
        <dbReference type="ARBA" id="ARBA00022553"/>
    </source>
</evidence>
<evidence type="ECO:0000259" key="9">
    <source>
        <dbReference type="PROSITE" id="PS01124"/>
    </source>
</evidence>
<name>A0A6B8RP19_9BACL</name>
<dbReference type="Pfam" id="PF12833">
    <property type="entry name" value="HTH_18"/>
    <property type="match status" value="1"/>
</dbReference>
<evidence type="ECO:0000256" key="7">
    <source>
        <dbReference type="ARBA" id="ARBA00023163"/>
    </source>
</evidence>
<organism evidence="11 12">
    <name type="scientific">Paenibacillus psychroresistens</name>
    <dbReference type="NCBI Taxonomy" id="1778678"/>
    <lineage>
        <taxon>Bacteria</taxon>
        <taxon>Bacillati</taxon>
        <taxon>Bacillota</taxon>
        <taxon>Bacilli</taxon>
        <taxon>Bacillales</taxon>
        <taxon>Paenibacillaceae</taxon>
        <taxon>Paenibacillus</taxon>
    </lineage>
</organism>
<keyword evidence="2" id="KW-0963">Cytoplasm</keyword>
<dbReference type="Gene3D" id="3.40.50.2300">
    <property type="match status" value="1"/>
</dbReference>
<dbReference type="PANTHER" id="PTHR42713">
    <property type="entry name" value="HISTIDINE KINASE-RELATED"/>
    <property type="match status" value="1"/>
</dbReference>
<dbReference type="PROSITE" id="PS50110">
    <property type="entry name" value="RESPONSE_REGULATORY"/>
    <property type="match status" value="1"/>
</dbReference>
<dbReference type="InterPro" id="IPR018062">
    <property type="entry name" value="HTH_AraC-typ_CS"/>
</dbReference>
<dbReference type="InterPro" id="IPR009057">
    <property type="entry name" value="Homeodomain-like_sf"/>
</dbReference>
<dbReference type="SUPFAM" id="SSF52172">
    <property type="entry name" value="CheY-like"/>
    <property type="match status" value="1"/>
</dbReference>
<dbReference type="PANTHER" id="PTHR42713:SF3">
    <property type="entry name" value="TRANSCRIPTIONAL REGULATORY PROTEIN HPTR"/>
    <property type="match status" value="1"/>
</dbReference>
<dbReference type="SMART" id="SM00448">
    <property type="entry name" value="REC"/>
    <property type="match status" value="1"/>
</dbReference>
<dbReference type="InterPro" id="IPR001789">
    <property type="entry name" value="Sig_transdc_resp-reg_receiver"/>
</dbReference>
<dbReference type="InterPro" id="IPR011006">
    <property type="entry name" value="CheY-like_superfamily"/>
</dbReference>
<dbReference type="KEGG" id="ppsc:EHS13_25985"/>
<evidence type="ECO:0000256" key="6">
    <source>
        <dbReference type="ARBA" id="ARBA00023125"/>
    </source>
</evidence>
<accession>A0A6B8RP19</accession>
<keyword evidence="6" id="KW-0238">DNA-binding</keyword>
<dbReference type="GO" id="GO:0003700">
    <property type="term" value="F:DNA-binding transcription factor activity"/>
    <property type="evidence" value="ECO:0007669"/>
    <property type="project" value="InterPro"/>
</dbReference>
<protein>
    <submittedName>
        <fullName evidence="11">Response regulator</fullName>
    </submittedName>
</protein>
<dbReference type="InterPro" id="IPR051552">
    <property type="entry name" value="HptR"/>
</dbReference>
<dbReference type="PRINTS" id="PR00032">
    <property type="entry name" value="HTHARAC"/>
</dbReference>
<gene>
    <name evidence="11" type="ORF">EHS13_25985</name>
</gene>
<dbReference type="EMBL" id="CP034235">
    <property type="protein sequence ID" value="QGQ98090.1"/>
    <property type="molecule type" value="Genomic_DNA"/>
</dbReference>
<evidence type="ECO:0000313" key="12">
    <source>
        <dbReference type="Proteomes" id="UP000426246"/>
    </source>
</evidence>
<feature type="modified residue" description="4-aspartylphosphate" evidence="8">
    <location>
        <position position="54"/>
    </location>
</feature>
<evidence type="ECO:0000259" key="10">
    <source>
        <dbReference type="PROSITE" id="PS50110"/>
    </source>
</evidence>
<dbReference type="GO" id="GO:0043565">
    <property type="term" value="F:sequence-specific DNA binding"/>
    <property type="evidence" value="ECO:0007669"/>
    <property type="project" value="InterPro"/>
</dbReference>
<evidence type="ECO:0000313" key="11">
    <source>
        <dbReference type="EMBL" id="QGQ98090.1"/>
    </source>
</evidence>
<dbReference type="SMART" id="SM00342">
    <property type="entry name" value="HTH_ARAC"/>
    <property type="match status" value="1"/>
</dbReference>
<dbReference type="PROSITE" id="PS01124">
    <property type="entry name" value="HTH_ARAC_FAMILY_2"/>
    <property type="match status" value="1"/>
</dbReference>
<dbReference type="GO" id="GO:0005737">
    <property type="term" value="C:cytoplasm"/>
    <property type="evidence" value="ECO:0007669"/>
    <property type="project" value="UniProtKB-SubCell"/>
</dbReference>
<dbReference type="RefSeq" id="WP_155703187.1">
    <property type="nucleotide sequence ID" value="NZ_CP034235.1"/>
</dbReference>
<keyword evidence="7" id="KW-0804">Transcription</keyword>
<comment type="subcellular location">
    <subcellularLocation>
        <location evidence="1">Cytoplasm</location>
    </subcellularLocation>
</comment>
<dbReference type="SUPFAM" id="SSF46689">
    <property type="entry name" value="Homeodomain-like"/>
    <property type="match status" value="1"/>
</dbReference>
<reference evidence="12" key="1">
    <citation type="submission" date="2018-11" db="EMBL/GenBank/DDBJ databases">
        <title>Complete genome sequence of Paenibacillus sp. ML311-T8.</title>
        <authorList>
            <person name="Nam Y.-D."/>
            <person name="Kang J."/>
            <person name="Chung W.-H."/>
            <person name="Park Y.S."/>
        </authorList>
    </citation>
    <scope>NUCLEOTIDE SEQUENCE [LARGE SCALE GENOMIC DNA]</scope>
    <source>
        <strain evidence="12">ML311-T8</strain>
    </source>
</reference>
<dbReference type="PROSITE" id="PS00041">
    <property type="entry name" value="HTH_ARAC_FAMILY_1"/>
    <property type="match status" value="1"/>
</dbReference>
<keyword evidence="12" id="KW-1185">Reference proteome</keyword>
<keyword evidence="5" id="KW-0805">Transcription regulation</keyword>
<dbReference type="Proteomes" id="UP000426246">
    <property type="component" value="Chromosome"/>
</dbReference>
<evidence type="ECO:0000256" key="2">
    <source>
        <dbReference type="ARBA" id="ARBA00022490"/>
    </source>
</evidence>
<feature type="domain" description="Response regulatory" evidence="10">
    <location>
        <begin position="3"/>
        <end position="119"/>
    </location>
</feature>
<evidence type="ECO:0000256" key="1">
    <source>
        <dbReference type="ARBA" id="ARBA00004496"/>
    </source>
</evidence>
<dbReference type="OrthoDB" id="342399at2"/>
<keyword evidence="4" id="KW-0902">Two-component regulatory system</keyword>
<dbReference type="AlphaFoldDB" id="A0A6B8RP19"/>
<sequence length="407" mass="46185">MYNLLIVDDESKMREDLSAIPWHMMGVQLIGCAIHGLDALQFISEHQIDIVLTDIRMPFMDGIELIHILQQKHPFIRVIILSGCNNFNYAQKALGNGAVDYLLKPLQKDELVKSFAKLVSKLDVMKEAQLRNAVLIQKEGLYSKLLREEFLTKLFHVKLAADEIELGCSECGILLDGNEYTIAIIRLDPISFNIHGLTDRELKLITFSLDNILDDIWDRKGLGYHSVNKKNAECCLLSKKPSPRKDLIQVKLQLMKFSGLFSSTLSLGVGKTVQEATEIWHSTKMAKQFLGKSGNEDSIVESDNIVVQAAKSYIMKNFHRSITLKEVSNHVYVTPGHLSLLFRGTGESYIQYLTLLRINKAIELLSDVRYKIYEVAEMVGYSDQTYFAEIIRKHTGKAPMEFRGISK</sequence>